<protein>
    <submittedName>
        <fullName evidence="2">Uncharacterized protein</fullName>
    </submittedName>
</protein>
<sequence length="137" mass="14111">MANPAAGAVTSELTVGDLMALARLDDRAAVDGLTMALTWRYEHTMTLAKALAAAGSGVILSLVVPVLQSNPGVNPVPVAAWLWVLIAGTATMLSGGVFYVLARRAQRTFVLAQGLLAELLALRQPPAPPSTAPGAQP</sequence>
<dbReference type="KEGG" id="lse:F1C12_20615"/>
<name>A0A7G6YFL6_9MICO</name>
<keyword evidence="1" id="KW-0812">Transmembrane</keyword>
<accession>A0A7G6YFL6</accession>
<gene>
    <name evidence="2" type="ORF">F1C12_20615</name>
</gene>
<organism evidence="2 3">
    <name type="scientific">Leifsonia shinshuensis</name>
    <dbReference type="NCBI Taxonomy" id="150026"/>
    <lineage>
        <taxon>Bacteria</taxon>
        <taxon>Bacillati</taxon>
        <taxon>Actinomycetota</taxon>
        <taxon>Actinomycetes</taxon>
        <taxon>Micrococcales</taxon>
        <taxon>Microbacteriaceae</taxon>
        <taxon>Leifsonia</taxon>
    </lineage>
</organism>
<keyword evidence="1" id="KW-1133">Transmembrane helix</keyword>
<feature type="transmembrane region" description="Helical" evidence="1">
    <location>
        <begin position="80"/>
        <end position="101"/>
    </location>
</feature>
<evidence type="ECO:0000313" key="3">
    <source>
        <dbReference type="Proteomes" id="UP000515511"/>
    </source>
</evidence>
<dbReference type="EMBL" id="CP043641">
    <property type="protein sequence ID" value="QNE37281.1"/>
    <property type="molecule type" value="Genomic_DNA"/>
</dbReference>
<proteinExistence type="predicted"/>
<evidence type="ECO:0000313" key="2">
    <source>
        <dbReference type="EMBL" id="QNE37281.1"/>
    </source>
</evidence>
<evidence type="ECO:0000256" key="1">
    <source>
        <dbReference type="SAM" id="Phobius"/>
    </source>
</evidence>
<reference evidence="3" key="1">
    <citation type="submission" date="2019-09" db="EMBL/GenBank/DDBJ databases">
        <title>Antimicrobial potential of Antarctic Bacteria.</title>
        <authorList>
            <person name="Benaud N."/>
            <person name="Edwards R.J."/>
            <person name="Ferrari B.C."/>
        </authorList>
    </citation>
    <scope>NUCLEOTIDE SEQUENCE [LARGE SCALE GENOMIC DNA]</scope>
    <source>
        <strain evidence="3">INR9</strain>
    </source>
</reference>
<keyword evidence="1" id="KW-0472">Membrane</keyword>
<dbReference type="AlphaFoldDB" id="A0A7G6YFL6"/>
<dbReference type="RefSeq" id="WP_185276688.1">
    <property type="nucleotide sequence ID" value="NZ_CP043641.1"/>
</dbReference>
<dbReference type="Proteomes" id="UP000515511">
    <property type="component" value="Chromosome"/>
</dbReference>
<feature type="transmembrane region" description="Helical" evidence="1">
    <location>
        <begin position="50"/>
        <end position="68"/>
    </location>
</feature>